<dbReference type="PANTHER" id="PTHR47634:SF9">
    <property type="entry name" value="PROTEIN KINASE DOMAIN-CONTAINING PROTEIN-RELATED"/>
    <property type="match status" value="1"/>
</dbReference>
<dbReference type="Gene3D" id="3.30.200.20">
    <property type="entry name" value="Phosphorylase Kinase, domain 1"/>
    <property type="match status" value="1"/>
</dbReference>
<reference evidence="10" key="2">
    <citation type="submission" date="2023-01" db="EMBL/GenBank/DDBJ databases">
        <authorList>
            <person name="Petersen C."/>
        </authorList>
    </citation>
    <scope>NUCLEOTIDE SEQUENCE</scope>
    <source>
        <strain evidence="10">IBT 15450</strain>
    </source>
</reference>
<dbReference type="SUPFAM" id="SSF56112">
    <property type="entry name" value="Protein kinase-like (PK-like)"/>
    <property type="match status" value="1"/>
</dbReference>
<evidence type="ECO:0000259" key="9">
    <source>
        <dbReference type="PROSITE" id="PS50011"/>
    </source>
</evidence>
<keyword evidence="11" id="KW-1185">Reference proteome</keyword>
<comment type="catalytic activity">
    <reaction evidence="8">
        <text>L-seryl-[protein] + ATP = O-phospho-L-seryl-[protein] + ADP + H(+)</text>
        <dbReference type="Rhea" id="RHEA:17989"/>
        <dbReference type="Rhea" id="RHEA-COMP:9863"/>
        <dbReference type="Rhea" id="RHEA-COMP:11604"/>
        <dbReference type="ChEBI" id="CHEBI:15378"/>
        <dbReference type="ChEBI" id="CHEBI:29999"/>
        <dbReference type="ChEBI" id="CHEBI:30616"/>
        <dbReference type="ChEBI" id="CHEBI:83421"/>
        <dbReference type="ChEBI" id="CHEBI:456216"/>
        <dbReference type="EC" id="2.7.11.1"/>
    </reaction>
</comment>
<dbReference type="Pfam" id="PF00069">
    <property type="entry name" value="Pkinase"/>
    <property type="match status" value="1"/>
</dbReference>
<keyword evidence="5" id="KW-0418">Kinase</keyword>
<keyword evidence="3" id="KW-0808">Transferase</keyword>
<evidence type="ECO:0000256" key="7">
    <source>
        <dbReference type="ARBA" id="ARBA00047899"/>
    </source>
</evidence>
<reference evidence="10" key="1">
    <citation type="journal article" date="2023" name="IMA Fungus">
        <title>Comparative genomic study of the Penicillium genus elucidates a diverse pangenome and 15 lateral gene transfer events.</title>
        <authorList>
            <person name="Petersen C."/>
            <person name="Sorensen T."/>
            <person name="Nielsen M.R."/>
            <person name="Sondergaard T.E."/>
            <person name="Sorensen J.L."/>
            <person name="Fitzpatrick D.A."/>
            <person name="Frisvad J.C."/>
            <person name="Nielsen K.L."/>
        </authorList>
    </citation>
    <scope>NUCLEOTIDE SEQUENCE</scope>
    <source>
        <strain evidence="10">IBT 15450</strain>
    </source>
</reference>
<comment type="catalytic activity">
    <reaction evidence="7">
        <text>L-threonyl-[protein] + ATP = O-phospho-L-threonyl-[protein] + ADP + H(+)</text>
        <dbReference type="Rhea" id="RHEA:46608"/>
        <dbReference type="Rhea" id="RHEA-COMP:11060"/>
        <dbReference type="Rhea" id="RHEA-COMP:11605"/>
        <dbReference type="ChEBI" id="CHEBI:15378"/>
        <dbReference type="ChEBI" id="CHEBI:30013"/>
        <dbReference type="ChEBI" id="CHEBI:30616"/>
        <dbReference type="ChEBI" id="CHEBI:61977"/>
        <dbReference type="ChEBI" id="CHEBI:456216"/>
        <dbReference type="EC" id="2.7.11.1"/>
    </reaction>
</comment>
<dbReference type="GO" id="GO:0004674">
    <property type="term" value="F:protein serine/threonine kinase activity"/>
    <property type="evidence" value="ECO:0007669"/>
    <property type="project" value="UniProtKB-KW"/>
</dbReference>
<keyword evidence="4" id="KW-0547">Nucleotide-binding</keyword>
<dbReference type="PROSITE" id="PS50011">
    <property type="entry name" value="PROTEIN_KINASE_DOM"/>
    <property type="match status" value="1"/>
</dbReference>
<evidence type="ECO:0000313" key="10">
    <source>
        <dbReference type="EMBL" id="KAJ6022912.1"/>
    </source>
</evidence>
<dbReference type="EC" id="2.7.11.1" evidence="1"/>
<dbReference type="SMART" id="SM00220">
    <property type="entry name" value="S_TKc"/>
    <property type="match status" value="1"/>
</dbReference>
<comment type="caution">
    <text evidence="10">The sequence shown here is derived from an EMBL/GenBank/DDBJ whole genome shotgun (WGS) entry which is preliminary data.</text>
</comment>
<organism evidence="10 11">
    <name type="scientific">Penicillium canescens</name>
    <dbReference type="NCBI Taxonomy" id="5083"/>
    <lineage>
        <taxon>Eukaryota</taxon>
        <taxon>Fungi</taxon>
        <taxon>Dikarya</taxon>
        <taxon>Ascomycota</taxon>
        <taxon>Pezizomycotina</taxon>
        <taxon>Eurotiomycetes</taxon>
        <taxon>Eurotiomycetidae</taxon>
        <taxon>Eurotiales</taxon>
        <taxon>Aspergillaceae</taxon>
        <taxon>Penicillium</taxon>
    </lineage>
</organism>
<evidence type="ECO:0000256" key="6">
    <source>
        <dbReference type="ARBA" id="ARBA00022840"/>
    </source>
</evidence>
<dbReference type="InterPro" id="IPR051334">
    <property type="entry name" value="SRPK"/>
</dbReference>
<evidence type="ECO:0000256" key="4">
    <source>
        <dbReference type="ARBA" id="ARBA00022741"/>
    </source>
</evidence>
<dbReference type="Gene3D" id="1.10.510.10">
    <property type="entry name" value="Transferase(Phosphotransferase) domain 1"/>
    <property type="match status" value="1"/>
</dbReference>
<evidence type="ECO:0000256" key="8">
    <source>
        <dbReference type="ARBA" id="ARBA00048679"/>
    </source>
</evidence>
<dbReference type="EMBL" id="JAQJZL010000016">
    <property type="protein sequence ID" value="KAJ6022912.1"/>
    <property type="molecule type" value="Genomic_DNA"/>
</dbReference>
<dbReference type="AlphaFoldDB" id="A0AAD6HYP6"/>
<name>A0AAD6HYP6_PENCN</name>
<dbReference type="PANTHER" id="PTHR47634">
    <property type="entry name" value="PROTEIN KINASE DOMAIN-CONTAINING PROTEIN-RELATED"/>
    <property type="match status" value="1"/>
</dbReference>
<feature type="domain" description="Protein kinase" evidence="9">
    <location>
        <begin position="1"/>
        <end position="300"/>
    </location>
</feature>
<dbReference type="InterPro" id="IPR000719">
    <property type="entry name" value="Prot_kinase_dom"/>
</dbReference>
<gene>
    <name evidence="10" type="ORF">N7460_013307</name>
</gene>
<evidence type="ECO:0000313" key="11">
    <source>
        <dbReference type="Proteomes" id="UP001219568"/>
    </source>
</evidence>
<sequence>MFHRELPFYEHLTPYISNSSHIGRKNIRKFHESFTVTGPDGTHIVLVLEPGHIGLYDFQRGMPNQRLPEEMVKAILVEVLQALDFLHTECEAIHADLHPGNLLACADEDENDIFQVMDDHEKESPSTRKQVSEIRTIYASRALIPKEGPLKLSDFGESRIGPGPYEYKALPMVYRAPEIMIEVPWSYPVDIWCVGMTAIDLLGFDGMFNANENAGDLYEATHLAEIISVLYPPPAEFLALNPDIAASFWDETGKWKGIVPIPEKSQMGLPLGFVKFLRRTLTWMPGERATAKELLEDPWLKG</sequence>
<dbReference type="GO" id="GO:0050684">
    <property type="term" value="P:regulation of mRNA processing"/>
    <property type="evidence" value="ECO:0007669"/>
    <property type="project" value="TreeGrafter"/>
</dbReference>
<dbReference type="GO" id="GO:0005524">
    <property type="term" value="F:ATP binding"/>
    <property type="evidence" value="ECO:0007669"/>
    <property type="project" value="UniProtKB-KW"/>
</dbReference>
<dbReference type="InterPro" id="IPR011009">
    <property type="entry name" value="Kinase-like_dom_sf"/>
</dbReference>
<protein>
    <recommendedName>
        <fullName evidence="1">non-specific serine/threonine protein kinase</fullName>
        <ecNumber evidence="1">2.7.11.1</ecNumber>
    </recommendedName>
</protein>
<evidence type="ECO:0000256" key="3">
    <source>
        <dbReference type="ARBA" id="ARBA00022679"/>
    </source>
</evidence>
<dbReference type="GO" id="GO:0005634">
    <property type="term" value="C:nucleus"/>
    <property type="evidence" value="ECO:0007669"/>
    <property type="project" value="TreeGrafter"/>
</dbReference>
<evidence type="ECO:0000256" key="2">
    <source>
        <dbReference type="ARBA" id="ARBA00022527"/>
    </source>
</evidence>
<proteinExistence type="predicted"/>
<evidence type="ECO:0000256" key="1">
    <source>
        <dbReference type="ARBA" id="ARBA00012513"/>
    </source>
</evidence>
<evidence type="ECO:0000256" key="5">
    <source>
        <dbReference type="ARBA" id="ARBA00022777"/>
    </source>
</evidence>
<dbReference type="GO" id="GO:0005737">
    <property type="term" value="C:cytoplasm"/>
    <property type="evidence" value="ECO:0007669"/>
    <property type="project" value="TreeGrafter"/>
</dbReference>
<accession>A0AAD6HYP6</accession>
<dbReference type="GO" id="GO:0000245">
    <property type="term" value="P:spliceosomal complex assembly"/>
    <property type="evidence" value="ECO:0007669"/>
    <property type="project" value="TreeGrafter"/>
</dbReference>
<keyword evidence="6" id="KW-0067">ATP-binding</keyword>
<keyword evidence="2" id="KW-0723">Serine/threonine-protein kinase</keyword>
<dbReference type="Proteomes" id="UP001219568">
    <property type="component" value="Unassembled WGS sequence"/>
</dbReference>